<feature type="region of interest" description="Disordered" evidence="5">
    <location>
        <begin position="439"/>
        <end position="463"/>
    </location>
</feature>
<dbReference type="GO" id="GO:0005739">
    <property type="term" value="C:mitochondrion"/>
    <property type="evidence" value="ECO:0007669"/>
    <property type="project" value="TreeGrafter"/>
</dbReference>
<dbReference type="OrthoDB" id="775260at2759"/>
<dbReference type="Pfam" id="PF01715">
    <property type="entry name" value="IPPT"/>
    <property type="match status" value="1"/>
</dbReference>
<keyword evidence="3" id="KW-0547">Nucleotide-binding</keyword>
<dbReference type="EMBL" id="LK056664">
    <property type="protein sequence ID" value="CDU23792.1"/>
    <property type="molecule type" value="Genomic_DNA"/>
</dbReference>
<evidence type="ECO:0000256" key="3">
    <source>
        <dbReference type="ARBA" id="ARBA00022741"/>
    </source>
</evidence>
<dbReference type="PANTHER" id="PTHR11088">
    <property type="entry name" value="TRNA DIMETHYLALLYLTRANSFERASE"/>
    <property type="match status" value="1"/>
</dbReference>
<dbReference type="Gene3D" id="1.10.20.140">
    <property type="match status" value="1"/>
</dbReference>
<protein>
    <submittedName>
        <fullName evidence="6">Related to tRNA isopentenylpyrophosphate transferase</fullName>
    </submittedName>
</protein>
<keyword evidence="2 6" id="KW-0808">Transferase</keyword>
<reference evidence="6" key="1">
    <citation type="submission" date="2014-06" db="EMBL/GenBank/DDBJ databases">
        <authorList>
            <person name="Ju J."/>
            <person name="Zhang J."/>
        </authorList>
    </citation>
    <scope>NUCLEOTIDE SEQUENCE</scope>
    <source>
        <strain evidence="6">SscI8</strain>
    </source>
</reference>
<evidence type="ECO:0000256" key="5">
    <source>
        <dbReference type="SAM" id="MobiDB-lite"/>
    </source>
</evidence>
<comment type="similarity">
    <text evidence="1">Belongs to the IPP transferase family.</text>
</comment>
<sequence length="494" mass="55657">MQIYKGLDIITNKATVEEMQGVKHHLIGFVDPEREVEGGSYDVKRFVEDTNRIVGGLGEGGKVGIVCGGTTYYLQHLLFPGRLVSSSSSLDADRGKVELSADPAYQKMGAEEHELLDQVSVGNSAKLDLAARATADPSLAMKLWALLEKVDPTMAARWHYRDTRKVANSLRVYKETGRPHSRWIAEQDSSTTDDSTPTAGVSGHRKLLFWLWCDPPVLRKRLNDRMDEMVQRGLESEVREMREIARRMLDDVVKRTSYQSRIFQTIGYRQFAEYLDRLESFSPSEAEKKEGFDKAVDDTKTATRQYAKSQLKWVQNKLVPEVRRAQSALAAAGQVELYLLDATDVSAWDEKVVTPALNIVSRFLTSQTLPHPTTISNPTAASHYLYSGRTANQALSKFDSTHASQGEGTRTIQANQLYTCDICTFDQSNPVRIRMVDRSAHEKGRHHRNNVKRKTSKEEREEKIREKIARGLAVKAERELLKNGEQQGVGEKTV</sequence>
<name>A0A127ZCT7_9BASI</name>
<accession>A0A127ZCT7</accession>
<dbReference type="GO" id="GO:0005524">
    <property type="term" value="F:ATP binding"/>
    <property type="evidence" value="ECO:0007669"/>
    <property type="project" value="UniProtKB-KW"/>
</dbReference>
<organism evidence="6">
    <name type="scientific">Sporisorium scitamineum</name>
    <dbReference type="NCBI Taxonomy" id="49012"/>
    <lineage>
        <taxon>Eukaryota</taxon>
        <taxon>Fungi</taxon>
        <taxon>Dikarya</taxon>
        <taxon>Basidiomycota</taxon>
        <taxon>Ustilaginomycotina</taxon>
        <taxon>Ustilaginomycetes</taxon>
        <taxon>Ustilaginales</taxon>
        <taxon>Ustilaginaceae</taxon>
        <taxon>Sporisorium</taxon>
    </lineage>
</organism>
<dbReference type="Gene3D" id="3.40.50.300">
    <property type="entry name" value="P-loop containing nucleotide triphosphate hydrolases"/>
    <property type="match status" value="1"/>
</dbReference>
<dbReference type="InterPro" id="IPR039657">
    <property type="entry name" value="Dimethylallyltransferase"/>
</dbReference>
<evidence type="ECO:0000256" key="1">
    <source>
        <dbReference type="ARBA" id="ARBA00005842"/>
    </source>
</evidence>
<evidence type="ECO:0000313" key="6">
    <source>
        <dbReference type="EMBL" id="CDU23792.1"/>
    </source>
</evidence>
<dbReference type="GO" id="GO:0052381">
    <property type="term" value="F:tRNA dimethylallyltransferase activity"/>
    <property type="evidence" value="ECO:0007669"/>
    <property type="project" value="TreeGrafter"/>
</dbReference>
<dbReference type="GO" id="GO:0006400">
    <property type="term" value="P:tRNA modification"/>
    <property type="evidence" value="ECO:0007669"/>
    <property type="project" value="TreeGrafter"/>
</dbReference>
<proteinExistence type="inferred from homology"/>
<gene>
    <name evidence="6" type="ORF">SPSC_02421</name>
</gene>
<dbReference type="AlphaFoldDB" id="A0A127ZCT7"/>
<keyword evidence="4" id="KW-0067">ATP-binding</keyword>
<evidence type="ECO:0000256" key="2">
    <source>
        <dbReference type="ARBA" id="ARBA00022679"/>
    </source>
</evidence>
<dbReference type="PANTHER" id="PTHR11088:SF89">
    <property type="entry name" value="TRNA DIMETHYLALLYLTRANSFERASE"/>
    <property type="match status" value="1"/>
</dbReference>
<evidence type="ECO:0000256" key="4">
    <source>
        <dbReference type="ARBA" id="ARBA00022840"/>
    </source>
</evidence>
<feature type="compositionally biased region" description="Basic residues" evidence="5">
    <location>
        <begin position="443"/>
        <end position="455"/>
    </location>
</feature>
<dbReference type="InterPro" id="IPR027417">
    <property type="entry name" value="P-loop_NTPase"/>
</dbReference>